<dbReference type="PROSITE" id="PS51257">
    <property type="entry name" value="PROKAR_LIPOPROTEIN"/>
    <property type="match status" value="1"/>
</dbReference>
<proteinExistence type="predicted"/>
<dbReference type="Proteomes" id="UP001304419">
    <property type="component" value="Chromosome 1"/>
</dbReference>
<sequence>MISNKKSLLALSVASALALSGCFSDDDNNVVITPPPEPTDPVVVAPETPTALAFVVSGNVVDVDTVDIVAPATITFFEDGEPTPNLVNVNGDAITQITTEDGSYTFTVKEGANVGVVTAVVVADGYFSKSFDIDLSNEDSAATLEAELALVSKGGDEVVEASVSESVANATTASPVTAAAAKGKAGSDVTVPAGVQLRDASGNAVTGSSVSLTVGSADPTSSKISAVLPAGLSAGSTTSIKKPVGVSNIVMQDNNGTKIKQFSQEIDVSVSLPVATLAPSGDRTIQTGDQFDVSSNNEDTGKWQSETNKATVGALNAEGTAYKASFKTDHLTFFTLSRSVPICTQGITVNVTGDTVPSSGLYVSMTSADASVSSYLRGGTTSKTVVSASTSARYGISSSATARVVIRDAAGNVWGNASSTNAEVQVCNGPVSITLANPIQTTVNENVTVRAVCSNDTTVTEVIPGAIVKYRSSTTKPFRTAANNGDGTFALSALNGDVASYAVSVDPRISAPFTTSITPDGTDETIDVSVACDTVTGS</sequence>
<protein>
    <recommendedName>
        <fullName evidence="6">Carboxypeptidase regulatory-like domain-containing protein</fullName>
    </recommendedName>
</protein>
<dbReference type="Gene3D" id="2.60.40.1120">
    <property type="entry name" value="Carboxypeptidase-like, regulatory domain"/>
    <property type="match status" value="1"/>
</dbReference>
<dbReference type="EMBL" id="CP137578">
    <property type="protein sequence ID" value="WOX29227.1"/>
    <property type="molecule type" value="Genomic_DNA"/>
</dbReference>
<reference evidence="3 5" key="2">
    <citation type="submission" date="2023-10" db="EMBL/GenBank/DDBJ databases">
        <title>To unveil natural product biosynthetic capacity in Pseudoalteromonas.</title>
        <authorList>
            <person name="Wang J."/>
        </authorList>
    </citation>
    <scope>NUCLEOTIDE SEQUENCE [LARGE SCALE GENOMIC DNA]</scope>
    <source>
        <strain evidence="3 5">DSM 15914</strain>
    </source>
</reference>
<keyword evidence="5" id="KW-1185">Reference proteome</keyword>
<evidence type="ECO:0000313" key="3">
    <source>
        <dbReference type="EMBL" id="WOX29227.1"/>
    </source>
</evidence>
<organism evidence="2 4">
    <name type="scientific">Pseudoalteromonas maricaloris</name>
    <dbReference type="NCBI Taxonomy" id="184924"/>
    <lineage>
        <taxon>Bacteria</taxon>
        <taxon>Pseudomonadati</taxon>
        <taxon>Pseudomonadota</taxon>
        <taxon>Gammaproteobacteria</taxon>
        <taxon>Alteromonadales</taxon>
        <taxon>Pseudoalteromonadaceae</taxon>
        <taxon>Pseudoalteromonas</taxon>
    </lineage>
</organism>
<feature type="signal peptide" evidence="1">
    <location>
        <begin position="1"/>
        <end position="24"/>
    </location>
</feature>
<evidence type="ECO:0000313" key="5">
    <source>
        <dbReference type="Proteomes" id="UP001304419"/>
    </source>
</evidence>
<evidence type="ECO:0000313" key="4">
    <source>
        <dbReference type="Proteomes" id="UP000646877"/>
    </source>
</evidence>
<dbReference type="EMBL" id="WEIA01000015">
    <property type="protein sequence ID" value="NLR23393.1"/>
    <property type="molecule type" value="Genomic_DNA"/>
</dbReference>
<dbReference type="Proteomes" id="UP000646877">
    <property type="component" value="Unassembled WGS sequence"/>
</dbReference>
<dbReference type="AlphaFoldDB" id="A0A8I2KRU5"/>
<feature type="chain" id="PRO_5034869617" description="Carboxypeptidase regulatory-like domain-containing protein" evidence="1">
    <location>
        <begin position="25"/>
        <end position="538"/>
    </location>
</feature>
<name>A0A8I2KRU5_9GAMM</name>
<dbReference type="RefSeq" id="WP_193522363.1">
    <property type="nucleotide sequence ID" value="NZ_CBCSDF010000019.1"/>
</dbReference>
<accession>A0A8I2KRU5</accession>
<evidence type="ECO:0000256" key="1">
    <source>
        <dbReference type="SAM" id="SignalP"/>
    </source>
</evidence>
<reference evidence="2" key="1">
    <citation type="submission" date="2019-10" db="EMBL/GenBank/DDBJ databases">
        <authorList>
            <person name="Paulsen S."/>
        </authorList>
    </citation>
    <scope>NUCLEOTIDE SEQUENCE</scope>
    <source>
        <strain evidence="2">LMG 19692</strain>
    </source>
</reference>
<keyword evidence="1" id="KW-0732">Signal</keyword>
<gene>
    <name evidence="2" type="ORF">F9Y85_19165</name>
    <name evidence="3" type="ORF">R5H13_02845</name>
</gene>
<evidence type="ECO:0000313" key="2">
    <source>
        <dbReference type="EMBL" id="NLR23393.1"/>
    </source>
</evidence>
<evidence type="ECO:0008006" key="6">
    <source>
        <dbReference type="Google" id="ProtNLM"/>
    </source>
</evidence>